<name>A0AAV2F4J6_9ROSI</name>
<dbReference type="EMBL" id="OZ034819">
    <property type="protein sequence ID" value="CAL1392964.1"/>
    <property type="molecule type" value="Genomic_DNA"/>
</dbReference>
<evidence type="ECO:0008006" key="3">
    <source>
        <dbReference type="Google" id="ProtNLM"/>
    </source>
</evidence>
<evidence type="ECO:0000313" key="1">
    <source>
        <dbReference type="EMBL" id="CAL1392964.1"/>
    </source>
</evidence>
<dbReference type="InterPro" id="IPR040256">
    <property type="entry name" value="At4g02000-like"/>
</dbReference>
<protein>
    <recommendedName>
        <fullName evidence="3">DUF4283 domain-containing protein</fullName>
    </recommendedName>
</protein>
<dbReference type="AlphaFoldDB" id="A0AAV2F4J6"/>
<keyword evidence="2" id="KW-1185">Reference proteome</keyword>
<reference evidence="1 2" key="1">
    <citation type="submission" date="2024-04" db="EMBL/GenBank/DDBJ databases">
        <authorList>
            <person name="Fracassetti M."/>
        </authorList>
    </citation>
    <scope>NUCLEOTIDE SEQUENCE [LARGE SCALE GENOMIC DNA]</scope>
</reference>
<dbReference type="PANTHER" id="PTHR31286:SF167">
    <property type="entry name" value="OS09G0268800 PROTEIN"/>
    <property type="match status" value="1"/>
</dbReference>
<gene>
    <name evidence="1" type="ORF">LTRI10_LOCUS33576</name>
</gene>
<dbReference type="PANTHER" id="PTHR31286">
    <property type="entry name" value="GLYCINE-RICH CELL WALL STRUCTURAL PROTEIN 1.8-LIKE"/>
    <property type="match status" value="1"/>
</dbReference>
<accession>A0AAV2F4J6</accession>
<dbReference type="Proteomes" id="UP001497516">
    <property type="component" value="Chromosome 6"/>
</dbReference>
<organism evidence="1 2">
    <name type="scientific">Linum trigynum</name>
    <dbReference type="NCBI Taxonomy" id="586398"/>
    <lineage>
        <taxon>Eukaryota</taxon>
        <taxon>Viridiplantae</taxon>
        <taxon>Streptophyta</taxon>
        <taxon>Embryophyta</taxon>
        <taxon>Tracheophyta</taxon>
        <taxon>Spermatophyta</taxon>
        <taxon>Magnoliopsida</taxon>
        <taxon>eudicotyledons</taxon>
        <taxon>Gunneridae</taxon>
        <taxon>Pentapetalae</taxon>
        <taxon>rosids</taxon>
        <taxon>fabids</taxon>
        <taxon>Malpighiales</taxon>
        <taxon>Linaceae</taxon>
        <taxon>Linum</taxon>
    </lineage>
</organism>
<evidence type="ECO:0000313" key="2">
    <source>
        <dbReference type="Proteomes" id="UP001497516"/>
    </source>
</evidence>
<proteinExistence type="predicted"/>
<sequence>MENELVKKLSSIDLTEEEESIIDLEDTVTTEGVEEAIKELGHAGKAIKGKLPSVRILKMILSEAWKLEKDFDLQVPKEDILSIQLYCYKDKNKFLFGGPWHLERQLLIFKEVPPDLDLSKLDFSWADFWVRIRKFPVNMRNIQMAEKVGSMFGRFIRWDELHSGVSSD</sequence>